<protein>
    <recommendedName>
        <fullName evidence="2">FOG: HEAT repeat</fullName>
    </recommendedName>
</protein>
<organism evidence="1">
    <name type="scientific">hydrothermal vent metagenome</name>
    <dbReference type="NCBI Taxonomy" id="652676"/>
    <lineage>
        <taxon>unclassified sequences</taxon>
        <taxon>metagenomes</taxon>
        <taxon>ecological metagenomes</taxon>
    </lineage>
</organism>
<evidence type="ECO:0000313" key="1">
    <source>
        <dbReference type="EMBL" id="VAW88951.1"/>
    </source>
</evidence>
<dbReference type="EMBL" id="UOFQ01000113">
    <property type="protein sequence ID" value="VAW88951.1"/>
    <property type="molecule type" value="Genomic_DNA"/>
</dbReference>
<proteinExistence type="predicted"/>
<dbReference type="AlphaFoldDB" id="A0A3B0ZBM3"/>
<reference evidence="1" key="1">
    <citation type="submission" date="2018-06" db="EMBL/GenBank/DDBJ databases">
        <authorList>
            <person name="Zhirakovskaya E."/>
        </authorList>
    </citation>
    <scope>NUCLEOTIDE SEQUENCE</scope>
</reference>
<gene>
    <name evidence="1" type="ORF">MNBD_GAMMA17-1959</name>
</gene>
<accession>A0A3B0ZBM3</accession>
<sequence length="407" mass="45387">MSNPYRSIFERHVTNAAFLWIQRSAAVYQPNYSPEALAQLEQRINRHLTGLLLEPELAWDICEEALVFEKGGEIFITAMMAFANEDSEKTERAMKAGFVNAGTFKGLVSALGWLPEEKGRLWVQKGLASNELDDNLLAIATCSIIAHDPGESLFRLVKRGERHPEHPLLIRCLRLIGELKRVDLATVVNKAATADNADIRFWGIWSSILLGNHANALKLEAYIRQTNPWQQKAIQLAFRVLSDDVADLWINHLLDQPGQQRQSIKAIAANGRIDAISHLIIAMQDDTLACVAGDAFSLLTGIDLKQQQLTRPQPQWDDSLDDIDSDITFEDAKLPWPNADKIAALWQQRAADFEGGHRYFLGQAINTAHLSGIVASGYQRHPAALELALLEPLHPLSNTRAISQDTQ</sequence>
<name>A0A3B0ZBM3_9ZZZZ</name>
<dbReference type="NCBIfam" id="TIGR02270">
    <property type="entry name" value="TIGR02270 family protein"/>
    <property type="match status" value="1"/>
</dbReference>
<evidence type="ECO:0008006" key="2">
    <source>
        <dbReference type="Google" id="ProtNLM"/>
    </source>
</evidence>
<dbReference type="InterPro" id="IPR011959">
    <property type="entry name" value="CHP02270"/>
</dbReference>